<dbReference type="Pfam" id="PF00098">
    <property type="entry name" value="zf-CCHC"/>
    <property type="match status" value="1"/>
</dbReference>
<keyword evidence="6" id="KW-0695">RNA-directed DNA polymerase</keyword>
<dbReference type="SUPFAM" id="SSF50630">
    <property type="entry name" value="Acid proteases"/>
    <property type="match status" value="1"/>
</dbReference>
<dbReference type="InterPro" id="IPR036397">
    <property type="entry name" value="RNaseH_sf"/>
</dbReference>
<name>A0A8B6GPT8_MYTGA</name>
<dbReference type="FunFam" id="1.10.340.70:FF:000001">
    <property type="entry name" value="Retrovirus-related Pol polyprotein from transposon gypsy-like Protein"/>
    <property type="match status" value="1"/>
</dbReference>
<evidence type="ECO:0000256" key="9">
    <source>
        <dbReference type="SAM" id="MobiDB-lite"/>
    </source>
</evidence>
<proteinExistence type="predicted"/>
<evidence type="ECO:0000259" key="10">
    <source>
        <dbReference type="PROSITE" id="PS50158"/>
    </source>
</evidence>
<dbReference type="Pfam" id="PF22938">
    <property type="entry name" value="Integrase_p58_C"/>
    <property type="match status" value="1"/>
</dbReference>
<evidence type="ECO:0000256" key="4">
    <source>
        <dbReference type="ARBA" id="ARBA00022759"/>
    </source>
</evidence>
<dbReference type="Gene3D" id="3.10.10.10">
    <property type="entry name" value="HIV Type 1 Reverse Transcriptase, subunit A, domain 1"/>
    <property type="match status" value="1"/>
</dbReference>
<evidence type="ECO:0000256" key="2">
    <source>
        <dbReference type="ARBA" id="ARBA00022695"/>
    </source>
</evidence>
<keyword evidence="14" id="KW-1185">Reference proteome</keyword>
<dbReference type="PROSITE" id="PS50175">
    <property type="entry name" value="ASP_PROT_RETROV"/>
    <property type="match status" value="1"/>
</dbReference>
<dbReference type="GO" id="GO:0004190">
    <property type="term" value="F:aspartic-type endopeptidase activity"/>
    <property type="evidence" value="ECO:0007669"/>
    <property type="project" value="InterPro"/>
</dbReference>
<keyword evidence="4" id="KW-0255">Endonuclease</keyword>
<dbReference type="InterPro" id="IPR001969">
    <property type="entry name" value="Aspartic_peptidase_AS"/>
</dbReference>
<evidence type="ECO:0000259" key="11">
    <source>
        <dbReference type="PROSITE" id="PS50175"/>
    </source>
</evidence>
<sequence>MDKRDSSDREIYFGGARPKVSMDTGIGLSSTVLSASTPRMIETQREIKRLTKEYETLQDEISSAPTPKRSSIPSVFQSSRNQGSNSHKPLGSEKPVVRPSKYDGSVSWEDYKIQFEMISELNCWTDNQKAMFLATSLSGNAQSVLADIDPIKRKDYQSICAALTSRFGTENRTELFRVQLKNIRKRRDQELPELAQHIKRLSRKAYPKAQQELQEMLSRDHFIDALDDADTRLRIHQAHPKTLDDAVKLAVELEAFYIADKQRDKPSSVRNFAISENSEVSGQIKTLTDVVEELRRELQFLKSDMSQQRRGFNNNNNKPGKRGCWTCGETGHIRRNCPKHDKSNTNYQQKDRVRTGRVASGDGGMYISGKFQGKSIQCLVDTGANVTILNSKVYDSLSDGNKVVLRPTHTNMKLADGKPVKVRGIGQMNVQIGRTFLKHDVWVADIDADISCIIGYDFMKQNMCCIDVANNTMTVNKEQISCAVLNTQGVRCCRVAVSETTVIPPGVEQIIPGKVIDIGYAPGCSMLVASDKFVEKHQLMLAKAVVNSSSDVVPMRVLNATDKSVKVYANSIAATCEAVTILNESVCPQELSTEDIPEHLSSLYTSSCGHLNENQRERLRALLLMNQSVFAKDKWDIGRTDVVTHKINTQNTDPIRQKPRRLPFAQRSELASQIDNMLRSDIIEPSESPCTQCNVISDNKSNVSNSNSWINGLSDSEIKCAQREDKNLELIINLMENSDHKPTWHEICSESVVVKALWSQWKRLEIRSDILYRRWEDDTGNKISWQLVVPDSFKTNILTNLHDAVTAGNLGVNKTLGRIRERFYWPGVGEDVKEWCRRCHQCGSRKRPHKTLRAPMKTYNVGAVMERVAMDIMGPLPLSERNNRYVLVIQDYFSKWVEAYALPDQEAETIAQVFVEQFVTHYGVPMQIHTDQGTNFESRLFCELCKLLGVDKTRTTALHPQSDGMVERYNATMEAMLATCVNKDQKNWDVLLPLQMMAYRSAEHDTTKYSPNVMLFGRDVRHPIDLLYGTVSNNENFDNLPDYVMQIRTYLDNVHEFARENINNASDKQKWYYDYKVNFKPYSVGDAVWLHDPKRKVGISPKLQCNWDGPYLIINSISDLVYRIQKLESSKPRVVHYNRLKPYHGDFDNWLIKTVIQRDTESHATAMKKNNMSLTLNECENNSAICLIFQRTILNMVAVIV</sequence>
<dbReference type="SUPFAM" id="SSF57756">
    <property type="entry name" value="Retrovirus zinc finger-like domains"/>
    <property type="match status" value="1"/>
</dbReference>
<dbReference type="Pfam" id="PF17921">
    <property type="entry name" value="Integrase_H2C2"/>
    <property type="match status" value="1"/>
</dbReference>
<keyword evidence="3" id="KW-0540">Nuclease</keyword>
<dbReference type="InterPro" id="IPR001878">
    <property type="entry name" value="Znf_CCHC"/>
</dbReference>
<dbReference type="InterPro" id="IPR001995">
    <property type="entry name" value="Peptidase_A2_cat"/>
</dbReference>
<dbReference type="SMART" id="SM00343">
    <property type="entry name" value="ZnF_C2HC"/>
    <property type="match status" value="1"/>
</dbReference>
<dbReference type="PROSITE" id="PS50994">
    <property type="entry name" value="INTEGRASE"/>
    <property type="match status" value="1"/>
</dbReference>
<keyword evidence="7" id="KW-0862">Zinc</keyword>
<feature type="coiled-coil region" evidence="8">
    <location>
        <begin position="277"/>
        <end position="311"/>
    </location>
</feature>
<evidence type="ECO:0000313" key="14">
    <source>
        <dbReference type="Proteomes" id="UP000596742"/>
    </source>
</evidence>
<dbReference type="EMBL" id="UYJE01008737">
    <property type="protein sequence ID" value="VDI66760.1"/>
    <property type="molecule type" value="Genomic_DNA"/>
</dbReference>
<keyword evidence="7" id="KW-0863">Zinc-finger</keyword>
<dbReference type="Pfam" id="PF13975">
    <property type="entry name" value="gag-asp_proteas"/>
    <property type="match status" value="1"/>
</dbReference>
<dbReference type="InterPro" id="IPR041588">
    <property type="entry name" value="Integrase_H2C2"/>
</dbReference>
<dbReference type="InterPro" id="IPR036875">
    <property type="entry name" value="Znf_CCHC_sf"/>
</dbReference>
<dbReference type="GO" id="GO:0008270">
    <property type="term" value="F:zinc ion binding"/>
    <property type="evidence" value="ECO:0007669"/>
    <property type="project" value="UniProtKB-KW"/>
</dbReference>
<evidence type="ECO:0000256" key="8">
    <source>
        <dbReference type="SAM" id="Coils"/>
    </source>
</evidence>
<feature type="domain" description="Peptidase A2" evidence="11">
    <location>
        <begin position="376"/>
        <end position="426"/>
    </location>
</feature>
<dbReference type="PROSITE" id="PS50158">
    <property type="entry name" value="ZF_CCHC"/>
    <property type="match status" value="1"/>
</dbReference>
<evidence type="ECO:0000313" key="13">
    <source>
        <dbReference type="EMBL" id="VDI66760.1"/>
    </source>
</evidence>
<evidence type="ECO:0000259" key="12">
    <source>
        <dbReference type="PROSITE" id="PS50994"/>
    </source>
</evidence>
<keyword evidence="8" id="KW-0175">Coiled coil</keyword>
<dbReference type="InterPro" id="IPR054465">
    <property type="entry name" value="Integrase_p58-like_C"/>
</dbReference>
<dbReference type="AlphaFoldDB" id="A0A8B6GPT8"/>
<dbReference type="GO" id="GO:0015074">
    <property type="term" value="P:DNA integration"/>
    <property type="evidence" value="ECO:0007669"/>
    <property type="project" value="InterPro"/>
</dbReference>
<dbReference type="GO" id="GO:0003964">
    <property type="term" value="F:RNA-directed DNA polymerase activity"/>
    <property type="evidence" value="ECO:0007669"/>
    <property type="project" value="UniProtKB-KW"/>
</dbReference>
<dbReference type="PANTHER" id="PTHR37984">
    <property type="entry name" value="PROTEIN CBG26694"/>
    <property type="match status" value="1"/>
</dbReference>
<comment type="caution">
    <text evidence="13">The sequence shown here is derived from an EMBL/GenBank/DDBJ whole genome shotgun (WGS) entry which is preliminary data.</text>
</comment>
<organism evidence="13 14">
    <name type="scientific">Mytilus galloprovincialis</name>
    <name type="common">Mediterranean mussel</name>
    <dbReference type="NCBI Taxonomy" id="29158"/>
    <lineage>
        <taxon>Eukaryota</taxon>
        <taxon>Metazoa</taxon>
        <taxon>Spiralia</taxon>
        <taxon>Lophotrochozoa</taxon>
        <taxon>Mollusca</taxon>
        <taxon>Bivalvia</taxon>
        <taxon>Autobranchia</taxon>
        <taxon>Pteriomorphia</taxon>
        <taxon>Mytilida</taxon>
        <taxon>Mytiloidea</taxon>
        <taxon>Mytilidae</taxon>
        <taxon>Mytilinae</taxon>
        <taxon>Mytilus</taxon>
    </lineage>
</organism>
<dbReference type="Gene3D" id="4.10.60.10">
    <property type="entry name" value="Zinc finger, CCHC-type"/>
    <property type="match status" value="1"/>
</dbReference>
<keyword evidence="7" id="KW-0479">Metal-binding</keyword>
<dbReference type="SUPFAM" id="SSF53098">
    <property type="entry name" value="Ribonuclease H-like"/>
    <property type="match status" value="1"/>
</dbReference>
<feature type="region of interest" description="Disordered" evidence="9">
    <location>
        <begin position="56"/>
        <end position="99"/>
    </location>
</feature>
<evidence type="ECO:0000256" key="7">
    <source>
        <dbReference type="PROSITE-ProRule" id="PRU00047"/>
    </source>
</evidence>
<evidence type="ECO:0000256" key="5">
    <source>
        <dbReference type="ARBA" id="ARBA00022801"/>
    </source>
</evidence>
<dbReference type="Pfam" id="PF00665">
    <property type="entry name" value="rve"/>
    <property type="match status" value="1"/>
</dbReference>
<feature type="domain" description="Integrase catalytic" evidence="12">
    <location>
        <begin position="851"/>
        <end position="1019"/>
    </location>
</feature>
<dbReference type="Gene3D" id="1.10.340.70">
    <property type="match status" value="1"/>
</dbReference>
<dbReference type="GO" id="GO:0006508">
    <property type="term" value="P:proteolysis"/>
    <property type="evidence" value="ECO:0007669"/>
    <property type="project" value="InterPro"/>
</dbReference>
<gene>
    <name evidence="13" type="ORF">MGAL_10B093976</name>
</gene>
<dbReference type="CDD" id="cd00303">
    <property type="entry name" value="retropepsin_like"/>
    <property type="match status" value="1"/>
</dbReference>
<dbReference type="InterPro" id="IPR021109">
    <property type="entry name" value="Peptidase_aspartic_dom_sf"/>
</dbReference>
<dbReference type="PANTHER" id="PTHR37984:SF15">
    <property type="entry name" value="INTEGRASE CATALYTIC DOMAIN-CONTAINING PROTEIN"/>
    <property type="match status" value="1"/>
</dbReference>
<evidence type="ECO:0000256" key="3">
    <source>
        <dbReference type="ARBA" id="ARBA00022722"/>
    </source>
</evidence>
<dbReference type="Gene3D" id="3.30.420.10">
    <property type="entry name" value="Ribonuclease H-like superfamily/Ribonuclease H"/>
    <property type="match status" value="1"/>
</dbReference>
<dbReference type="FunFam" id="3.30.420.10:FF:000032">
    <property type="entry name" value="Retrovirus-related Pol polyprotein from transposon 297-like Protein"/>
    <property type="match status" value="1"/>
</dbReference>
<dbReference type="InterPro" id="IPR001584">
    <property type="entry name" value="Integrase_cat-core"/>
</dbReference>
<keyword evidence="5" id="KW-0378">Hydrolase</keyword>
<dbReference type="OrthoDB" id="6091153at2759"/>
<feature type="domain" description="CCHC-type" evidence="10">
    <location>
        <begin position="324"/>
        <end position="339"/>
    </location>
</feature>
<dbReference type="Proteomes" id="UP000596742">
    <property type="component" value="Unassembled WGS sequence"/>
</dbReference>
<feature type="compositionally biased region" description="Polar residues" evidence="9">
    <location>
        <begin position="59"/>
        <end position="87"/>
    </location>
</feature>
<dbReference type="InterPro" id="IPR012337">
    <property type="entry name" value="RNaseH-like_sf"/>
</dbReference>
<keyword evidence="2" id="KW-0548">Nucleotidyltransferase</keyword>
<dbReference type="PROSITE" id="PS00141">
    <property type="entry name" value="ASP_PROTEASE"/>
    <property type="match status" value="1"/>
</dbReference>
<dbReference type="InterPro" id="IPR043502">
    <property type="entry name" value="DNA/RNA_pol_sf"/>
</dbReference>
<dbReference type="GO" id="GO:0003676">
    <property type="term" value="F:nucleic acid binding"/>
    <property type="evidence" value="ECO:0007669"/>
    <property type="project" value="InterPro"/>
</dbReference>
<dbReference type="GO" id="GO:0004519">
    <property type="term" value="F:endonuclease activity"/>
    <property type="evidence" value="ECO:0007669"/>
    <property type="project" value="UniProtKB-KW"/>
</dbReference>
<dbReference type="SUPFAM" id="SSF56672">
    <property type="entry name" value="DNA/RNA polymerases"/>
    <property type="match status" value="1"/>
</dbReference>
<keyword evidence="1" id="KW-0808">Transferase</keyword>
<evidence type="ECO:0000256" key="6">
    <source>
        <dbReference type="ARBA" id="ARBA00022918"/>
    </source>
</evidence>
<reference evidence="13" key="1">
    <citation type="submission" date="2018-11" db="EMBL/GenBank/DDBJ databases">
        <authorList>
            <person name="Alioto T."/>
            <person name="Alioto T."/>
        </authorList>
    </citation>
    <scope>NUCLEOTIDE SEQUENCE</scope>
</reference>
<dbReference type="Gene3D" id="2.40.70.10">
    <property type="entry name" value="Acid Proteases"/>
    <property type="match status" value="1"/>
</dbReference>
<evidence type="ECO:0000256" key="1">
    <source>
        <dbReference type="ARBA" id="ARBA00022679"/>
    </source>
</evidence>
<accession>A0A8B6GPT8</accession>
<protein>
    <submittedName>
        <fullName evidence="13">Uncharacterized protein</fullName>
    </submittedName>
</protein>
<dbReference type="InterPro" id="IPR050951">
    <property type="entry name" value="Retrovirus_Pol_polyprotein"/>
</dbReference>